<gene>
    <name evidence="2" type="ORF">GCM10007923_04170</name>
</gene>
<keyword evidence="3" id="KW-1185">Reference proteome</keyword>
<dbReference type="InterPro" id="IPR010982">
    <property type="entry name" value="Lambda_DNA-bd_dom_sf"/>
</dbReference>
<dbReference type="Proteomes" id="UP001156702">
    <property type="component" value="Unassembled WGS sequence"/>
</dbReference>
<dbReference type="SUPFAM" id="SSF47413">
    <property type="entry name" value="lambda repressor-like DNA-binding domains"/>
    <property type="match status" value="1"/>
</dbReference>
<dbReference type="CDD" id="cd00093">
    <property type="entry name" value="HTH_XRE"/>
    <property type="match status" value="1"/>
</dbReference>
<name>A0ABQ5ZBX5_9HYPH</name>
<feature type="domain" description="HTH cro/C1-type" evidence="1">
    <location>
        <begin position="7"/>
        <end position="60"/>
    </location>
</feature>
<dbReference type="InterPro" id="IPR001387">
    <property type="entry name" value="Cro/C1-type_HTH"/>
</dbReference>
<reference evidence="3" key="1">
    <citation type="journal article" date="2019" name="Int. J. Syst. Evol. Microbiol.">
        <title>The Global Catalogue of Microorganisms (GCM) 10K type strain sequencing project: providing services to taxonomists for standard genome sequencing and annotation.</title>
        <authorList>
            <consortium name="The Broad Institute Genomics Platform"/>
            <consortium name="The Broad Institute Genome Sequencing Center for Infectious Disease"/>
            <person name="Wu L."/>
            <person name="Ma J."/>
        </authorList>
    </citation>
    <scope>NUCLEOTIDE SEQUENCE [LARGE SCALE GENOMIC DNA]</scope>
    <source>
        <strain evidence="3">NBRC 102122</strain>
    </source>
</reference>
<evidence type="ECO:0000259" key="1">
    <source>
        <dbReference type="PROSITE" id="PS50943"/>
    </source>
</evidence>
<dbReference type="Pfam" id="PF01381">
    <property type="entry name" value="HTH_3"/>
    <property type="match status" value="1"/>
</dbReference>
<proteinExistence type="predicted"/>
<comment type="caution">
    <text evidence="2">The sequence shown here is derived from an EMBL/GenBank/DDBJ whole genome shotgun (WGS) entry which is preliminary data.</text>
</comment>
<evidence type="ECO:0000313" key="2">
    <source>
        <dbReference type="EMBL" id="GLR49212.1"/>
    </source>
</evidence>
<sequence length="77" mass="8158">MNPAQCRAARALLEWTQPHLANEAGVSPSTLRDFESGKRKPIANNVTAIRVALEAAGITFLEKGEVSPGPGAALRHP</sequence>
<dbReference type="PROSITE" id="PS50943">
    <property type="entry name" value="HTH_CROC1"/>
    <property type="match status" value="1"/>
</dbReference>
<accession>A0ABQ5ZBX5</accession>
<evidence type="ECO:0000313" key="3">
    <source>
        <dbReference type="Proteomes" id="UP001156702"/>
    </source>
</evidence>
<dbReference type="Gene3D" id="1.10.260.40">
    <property type="entry name" value="lambda repressor-like DNA-binding domains"/>
    <property type="match status" value="1"/>
</dbReference>
<organism evidence="2 3">
    <name type="scientific">Shinella yambaruensis</name>
    <dbReference type="NCBI Taxonomy" id="415996"/>
    <lineage>
        <taxon>Bacteria</taxon>
        <taxon>Pseudomonadati</taxon>
        <taxon>Pseudomonadota</taxon>
        <taxon>Alphaproteobacteria</taxon>
        <taxon>Hyphomicrobiales</taxon>
        <taxon>Rhizobiaceae</taxon>
        <taxon>Shinella</taxon>
    </lineage>
</organism>
<dbReference type="RefSeq" id="WP_244769571.1">
    <property type="nucleotide sequence ID" value="NZ_BSOP01000004.1"/>
</dbReference>
<protein>
    <recommendedName>
        <fullName evidence="1">HTH cro/C1-type domain-containing protein</fullName>
    </recommendedName>
</protein>
<dbReference type="EMBL" id="BSOP01000004">
    <property type="protein sequence ID" value="GLR49212.1"/>
    <property type="molecule type" value="Genomic_DNA"/>
</dbReference>